<accession>A0A7H8N7M1</accession>
<keyword evidence="2" id="KW-1133">Transmembrane helix</keyword>
<gene>
    <name evidence="4" type="ORF">HUT08_14540</name>
</gene>
<dbReference type="RefSeq" id="WP_176162285.1">
    <property type="nucleotide sequence ID" value="NZ_CP054929.1"/>
</dbReference>
<evidence type="ECO:0000313" key="5">
    <source>
        <dbReference type="Proteomes" id="UP000509303"/>
    </source>
</evidence>
<keyword evidence="2" id="KW-0812">Transmembrane</keyword>
<keyword evidence="2" id="KW-0472">Membrane</keyword>
<protein>
    <submittedName>
        <fullName evidence="4">Carbohydrate-binding protein</fullName>
    </submittedName>
</protein>
<feature type="transmembrane region" description="Helical" evidence="2">
    <location>
        <begin position="156"/>
        <end position="176"/>
    </location>
</feature>
<evidence type="ECO:0000313" key="4">
    <source>
        <dbReference type="EMBL" id="QKW50550.1"/>
    </source>
</evidence>
<reference evidence="4 5" key="1">
    <citation type="submission" date="2020-06" db="EMBL/GenBank/DDBJ databases">
        <title>Genome mining for natural products.</title>
        <authorList>
            <person name="Zhang B."/>
            <person name="Shi J."/>
            <person name="Ge H."/>
        </authorList>
    </citation>
    <scope>NUCLEOTIDE SEQUENCE [LARGE SCALE GENOMIC DNA]</scope>
    <source>
        <strain evidence="4 5">NA00687</strain>
    </source>
</reference>
<feature type="domain" description="CBM6" evidence="3">
    <location>
        <begin position="216"/>
        <end position="350"/>
    </location>
</feature>
<feature type="region of interest" description="Disordered" evidence="1">
    <location>
        <begin position="178"/>
        <end position="228"/>
    </location>
</feature>
<feature type="compositionally biased region" description="Gly residues" evidence="1">
    <location>
        <begin position="26"/>
        <end position="45"/>
    </location>
</feature>
<dbReference type="GO" id="GO:0030246">
    <property type="term" value="F:carbohydrate binding"/>
    <property type="evidence" value="ECO:0007669"/>
    <property type="project" value="InterPro"/>
</dbReference>
<dbReference type="AlphaFoldDB" id="A0A7H8N7M1"/>
<dbReference type="InterPro" id="IPR005084">
    <property type="entry name" value="CBM6"/>
</dbReference>
<sequence>MTAGNNGSGVPQDDDPFAYLYRQEGGDGGAGQGTQGSSRTGGYGYPGPQQPGVPRTSYNHVRAVGERQYGGQQQYGQQQPAPQQGGYGYPQHNAHYTAPEALPQQARQRAHGAPPPGGVPPRQAAHGQGAPAGYGGGHGGGAGHGGGGRGPNSKGLLIGAIAVVAVVIIGISVAMISNSSGDKDDKAEPTQNTSPTAAETVEPSQDPKQTKKPEPLPTEDASAMRLDGGTTLASDIPGAKAEGGKYVAGINKPGAGATWTVDVEKAGQYRLYVGYGVPGEDQNLSLTVNSKRDPRAVSMKNFALAKKGDWAKGWTHTWAIVNLNKGTNTVRLSCEAGNKCDVNLDQVWLARG</sequence>
<dbReference type="SUPFAM" id="SSF49785">
    <property type="entry name" value="Galactose-binding domain-like"/>
    <property type="match status" value="1"/>
</dbReference>
<evidence type="ECO:0000256" key="2">
    <source>
        <dbReference type="SAM" id="Phobius"/>
    </source>
</evidence>
<feature type="compositionally biased region" description="Low complexity" evidence="1">
    <location>
        <begin position="120"/>
        <end position="129"/>
    </location>
</feature>
<name>A0A7H8N7M1_9ACTN</name>
<feature type="compositionally biased region" description="Polar residues" evidence="1">
    <location>
        <begin position="189"/>
        <end position="207"/>
    </location>
</feature>
<dbReference type="Proteomes" id="UP000509303">
    <property type="component" value="Chromosome"/>
</dbReference>
<dbReference type="InterPro" id="IPR008979">
    <property type="entry name" value="Galactose-bd-like_sf"/>
</dbReference>
<organism evidence="4 5">
    <name type="scientific">Streptomyces buecherae</name>
    <dbReference type="NCBI Taxonomy" id="2763006"/>
    <lineage>
        <taxon>Bacteria</taxon>
        <taxon>Bacillati</taxon>
        <taxon>Actinomycetota</taxon>
        <taxon>Actinomycetes</taxon>
        <taxon>Kitasatosporales</taxon>
        <taxon>Streptomycetaceae</taxon>
        <taxon>Streptomyces</taxon>
    </lineage>
</organism>
<feature type="region of interest" description="Disordered" evidence="1">
    <location>
        <begin position="1"/>
        <end position="148"/>
    </location>
</feature>
<dbReference type="PROSITE" id="PS51175">
    <property type="entry name" value="CBM6"/>
    <property type="match status" value="1"/>
</dbReference>
<feature type="compositionally biased region" description="Gly residues" evidence="1">
    <location>
        <begin position="130"/>
        <end position="148"/>
    </location>
</feature>
<feature type="compositionally biased region" description="Low complexity" evidence="1">
    <location>
        <begin position="69"/>
        <end position="84"/>
    </location>
</feature>
<evidence type="ECO:0000256" key="1">
    <source>
        <dbReference type="SAM" id="MobiDB-lite"/>
    </source>
</evidence>
<evidence type="ECO:0000259" key="3">
    <source>
        <dbReference type="PROSITE" id="PS51175"/>
    </source>
</evidence>
<keyword evidence="5" id="KW-1185">Reference proteome</keyword>
<dbReference type="EMBL" id="CP054929">
    <property type="protein sequence ID" value="QKW50550.1"/>
    <property type="molecule type" value="Genomic_DNA"/>
</dbReference>
<proteinExistence type="predicted"/>
<dbReference type="Gene3D" id="2.60.120.260">
    <property type="entry name" value="Galactose-binding domain-like"/>
    <property type="match status" value="1"/>
</dbReference>